<gene>
    <name evidence="10" type="ORF">SAMN05444714_1882</name>
</gene>
<dbReference type="NCBIfam" id="NF006020">
    <property type="entry name" value="PRK08162.1"/>
    <property type="match status" value="1"/>
</dbReference>
<dbReference type="Gene3D" id="3.40.50.12780">
    <property type="entry name" value="N-terminal domain of ligase-like"/>
    <property type="match status" value="1"/>
</dbReference>
<dbReference type="SUPFAM" id="SSF56801">
    <property type="entry name" value="Acetyl-CoA synthetase-like"/>
    <property type="match status" value="1"/>
</dbReference>
<accession>A0A1I6MJ38</accession>
<evidence type="ECO:0000313" key="11">
    <source>
        <dbReference type="Proteomes" id="UP000198926"/>
    </source>
</evidence>
<evidence type="ECO:0000259" key="9">
    <source>
        <dbReference type="Pfam" id="PF13193"/>
    </source>
</evidence>
<evidence type="ECO:0000256" key="4">
    <source>
        <dbReference type="ARBA" id="ARBA00023098"/>
    </source>
</evidence>
<evidence type="ECO:0000256" key="3">
    <source>
        <dbReference type="ARBA" id="ARBA00022832"/>
    </source>
</evidence>
<dbReference type="Pfam" id="PF13193">
    <property type="entry name" value="AMP-binding_C"/>
    <property type="match status" value="1"/>
</dbReference>
<dbReference type="OrthoDB" id="9803968at2"/>
<sequence length="541" mass="59313">MGWMREETGLGKRAANYVPLTPLSHLQRAALVFADREALVYGNTRLSYGRYYRRVSRLASALTKVGVEPGDVVATILPNVPAQSEAAFGVPACGAILNTINTRLDVDTVTYILEHGEAKVALVDSQFLPLAMEALEIMETEPPLIIEVPDTEAGIAGIGEQQDYEDFLATGDPEFPWVLPQDEWESLALNYTSGTTGRPKGVVYHHRGTYLMTMGTPISWELPLFMRYLQIVPLFHCNGWNHTWMMPALGGTVVCCRDITAENIYDAIANEGVTHFGGAPIVLNMLVNARQEDRKPFDHTVEVFTAGAPPAPATLAAIGKLGFNVKQVYGLTETYGHVTECIWDDAWNDLPDDEQAAIKARQGVAFPMMEDVTVVDENMCQVPADGATQGEIVMRGNAVMKGYLKNPRATEKAFAGGYFHSEDLAIQHPDGSIQISDRAKDIIISGGENISSVEVEGALMHHPAVNLCAVVAKPDEKWGEVPCAFVELKEGEQADEVDIIAFTRQRLAGFKCPKHVIFQELPKTSTGKIQKFELRKLAKAL</sequence>
<feature type="domain" description="AMP-binding enzyme C-terminal" evidence="9">
    <location>
        <begin position="454"/>
        <end position="528"/>
    </location>
</feature>
<organism evidence="10 11">
    <name type="scientific">Yoonia litorea</name>
    <dbReference type="NCBI Taxonomy" id="1123755"/>
    <lineage>
        <taxon>Bacteria</taxon>
        <taxon>Pseudomonadati</taxon>
        <taxon>Pseudomonadota</taxon>
        <taxon>Alphaproteobacteria</taxon>
        <taxon>Rhodobacterales</taxon>
        <taxon>Paracoccaceae</taxon>
        <taxon>Yoonia</taxon>
    </lineage>
</organism>
<reference evidence="10 11" key="1">
    <citation type="submission" date="2016-10" db="EMBL/GenBank/DDBJ databases">
        <authorList>
            <person name="de Groot N.N."/>
        </authorList>
    </citation>
    <scope>NUCLEOTIDE SEQUENCE [LARGE SCALE GENOMIC DNA]</scope>
    <source>
        <strain evidence="10 11">DSM 29433</strain>
    </source>
</reference>
<evidence type="ECO:0000256" key="6">
    <source>
        <dbReference type="ARBA" id="ARBA00066616"/>
    </source>
</evidence>
<dbReference type="FunFam" id="3.30.300.30:FF:000008">
    <property type="entry name" value="2,3-dihydroxybenzoate-AMP ligase"/>
    <property type="match status" value="1"/>
</dbReference>
<comment type="similarity">
    <text evidence="1">Belongs to the ATP-dependent AMP-binding enzyme family.</text>
</comment>
<dbReference type="Pfam" id="PF00501">
    <property type="entry name" value="AMP-binding"/>
    <property type="match status" value="1"/>
</dbReference>
<evidence type="ECO:0000256" key="1">
    <source>
        <dbReference type="ARBA" id="ARBA00006432"/>
    </source>
</evidence>
<evidence type="ECO:0000313" key="10">
    <source>
        <dbReference type="EMBL" id="SFS15618.1"/>
    </source>
</evidence>
<dbReference type="STRING" id="1123755.SAMN05444714_1882"/>
<keyword evidence="11" id="KW-1185">Reference proteome</keyword>
<dbReference type="InterPro" id="IPR000873">
    <property type="entry name" value="AMP-dep_synth/lig_dom"/>
</dbReference>
<dbReference type="PANTHER" id="PTHR43859:SF4">
    <property type="entry name" value="BUTANOATE--COA LIGASE AAE1-RELATED"/>
    <property type="match status" value="1"/>
</dbReference>
<evidence type="ECO:0000256" key="7">
    <source>
        <dbReference type="ARBA" id="ARBA00067668"/>
    </source>
</evidence>
<dbReference type="InterPro" id="IPR042099">
    <property type="entry name" value="ANL_N_sf"/>
</dbReference>
<dbReference type="Proteomes" id="UP000198926">
    <property type="component" value="Unassembled WGS sequence"/>
</dbReference>
<name>A0A1I6MJ38_9RHOB</name>
<dbReference type="EC" id="6.2.1.44" evidence="6"/>
<evidence type="ECO:0000259" key="8">
    <source>
        <dbReference type="Pfam" id="PF00501"/>
    </source>
</evidence>
<dbReference type="PANTHER" id="PTHR43859">
    <property type="entry name" value="ACYL-ACTIVATING ENZYME"/>
    <property type="match status" value="1"/>
</dbReference>
<dbReference type="InterPro" id="IPR020845">
    <property type="entry name" value="AMP-binding_CS"/>
</dbReference>
<dbReference type="InterPro" id="IPR045851">
    <property type="entry name" value="AMP-bd_C_sf"/>
</dbReference>
<dbReference type="CDD" id="cd12118">
    <property type="entry name" value="ttLC_FACS_AEE21_like"/>
    <property type="match status" value="1"/>
</dbReference>
<dbReference type="EMBL" id="FOZM01000001">
    <property type="protein sequence ID" value="SFS15618.1"/>
    <property type="molecule type" value="Genomic_DNA"/>
</dbReference>
<dbReference type="RefSeq" id="WP_090206811.1">
    <property type="nucleotide sequence ID" value="NZ_FOZM01000001.1"/>
</dbReference>
<proteinExistence type="inferred from homology"/>
<protein>
    <recommendedName>
        <fullName evidence="7">3-methylmercaptopropionyl-CoA ligase</fullName>
        <ecNumber evidence="6">6.2.1.44</ecNumber>
    </recommendedName>
</protein>
<dbReference type="GO" id="GO:0016874">
    <property type="term" value="F:ligase activity"/>
    <property type="evidence" value="ECO:0007669"/>
    <property type="project" value="UniProtKB-KW"/>
</dbReference>
<evidence type="ECO:0000256" key="2">
    <source>
        <dbReference type="ARBA" id="ARBA00022598"/>
    </source>
</evidence>
<dbReference type="PROSITE" id="PS00455">
    <property type="entry name" value="AMP_BINDING"/>
    <property type="match status" value="1"/>
</dbReference>
<comment type="catalytic activity">
    <reaction evidence="5">
        <text>3-(methylsulfanyl)propanoate + ATP + CoA = 3-(methylsulfanyl)propanoyl-CoA + AMP + diphosphate</text>
        <dbReference type="Rhea" id="RHEA:43052"/>
        <dbReference type="ChEBI" id="CHEBI:30616"/>
        <dbReference type="ChEBI" id="CHEBI:33019"/>
        <dbReference type="ChEBI" id="CHEBI:49016"/>
        <dbReference type="ChEBI" id="CHEBI:57287"/>
        <dbReference type="ChEBI" id="CHEBI:82815"/>
        <dbReference type="ChEBI" id="CHEBI:456215"/>
        <dbReference type="EC" id="6.2.1.44"/>
    </reaction>
    <physiologicalReaction direction="left-to-right" evidence="5">
        <dbReference type="Rhea" id="RHEA:43053"/>
    </physiologicalReaction>
</comment>
<dbReference type="Gene3D" id="3.30.300.30">
    <property type="match status" value="1"/>
</dbReference>
<keyword evidence="2" id="KW-0436">Ligase</keyword>
<dbReference type="AlphaFoldDB" id="A0A1I6MJ38"/>
<feature type="domain" description="AMP-dependent synthetase/ligase" evidence="8">
    <location>
        <begin position="27"/>
        <end position="404"/>
    </location>
</feature>
<evidence type="ECO:0000256" key="5">
    <source>
        <dbReference type="ARBA" id="ARBA00051915"/>
    </source>
</evidence>
<dbReference type="InterPro" id="IPR025110">
    <property type="entry name" value="AMP-bd_C"/>
</dbReference>
<dbReference type="GO" id="GO:0006631">
    <property type="term" value="P:fatty acid metabolic process"/>
    <property type="evidence" value="ECO:0007669"/>
    <property type="project" value="UniProtKB-KW"/>
</dbReference>
<keyword evidence="4" id="KW-0443">Lipid metabolism</keyword>
<keyword evidence="3" id="KW-0276">Fatty acid metabolism</keyword>